<evidence type="ECO:0000259" key="1">
    <source>
        <dbReference type="PROSITE" id="PS51704"/>
    </source>
</evidence>
<dbReference type="EMBL" id="BAABIS010000001">
    <property type="protein sequence ID" value="GAA4878925.1"/>
    <property type="molecule type" value="Genomic_DNA"/>
</dbReference>
<accession>A0ABP9EI70</accession>
<dbReference type="PANTHER" id="PTHR46211">
    <property type="entry name" value="GLYCEROPHOSPHORYL DIESTER PHOSPHODIESTERASE"/>
    <property type="match status" value="1"/>
</dbReference>
<dbReference type="PANTHER" id="PTHR46211:SF1">
    <property type="entry name" value="GLYCEROPHOSPHODIESTER PHOSPHODIESTERASE, CYTOPLASMIC"/>
    <property type="match status" value="1"/>
</dbReference>
<name>A0ABP9EI70_9ACTN</name>
<feature type="domain" description="GP-PDE" evidence="1">
    <location>
        <begin position="13"/>
        <end position="235"/>
    </location>
</feature>
<gene>
    <name evidence="2" type="ORF">GCM10023235_68860</name>
</gene>
<dbReference type="InterPro" id="IPR017946">
    <property type="entry name" value="PLC-like_Pdiesterase_TIM-brl"/>
</dbReference>
<dbReference type="SUPFAM" id="SSF51695">
    <property type="entry name" value="PLC-like phosphodiesterases"/>
    <property type="match status" value="1"/>
</dbReference>
<dbReference type="CDD" id="cd08556">
    <property type="entry name" value="GDPD"/>
    <property type="match status" value="1"/>
</dbReference>
<evidence type="ECO:0000313" key="2">
    <source>
        <dbReference type="EMBL" id="GAA4878925.1"/>
    </source>
</evidence>
<reference evidence="3" key="1">
    <citation type="journal article" date="2019" name="Int. J. Syst. Evol. Microbiol.">
        <title>The Global Catalogue of Microorganisms (GCM) 10K type strain sequencing project: providing services to taxonomists for standard genome sequencing and annotation.</title>
        <authorList>
            <consortium name="The Broad Institute Genomics Platform"/>
            <consortium name="The Broad Institute Genome Sequencing Center for Infectious Disease"/>
            <person name="Wu L."/>
            <person name="Ma J."/>
        </authorList>
    </citation>
    <scope>NUCLEOTIDE SEQUENCE [LARGE SCALE GENOMIC DNA]</scope>
    <source>
        <strain evidence="3">JCM 13006</strain>
    </source>
</reference>
<dbReference type="PROSITE" id="PS51704">
    <property type="entry name" value="GP_PDE"/>
    <property type="match status" value="1"/>
</dbReference>
<comment type="caution">
    <text evidence="2">The sequence shown here is derived from an EMBL/GenBank/DDBJ whole genome shotgun (WGS) entry which is preliminary data.</text>
</comment>
<dbReference type="Proteomes" id="UP001501752">
    <property type="component" value="Unassembled WGS sequence"/>
</dbReference>
<dbReference type="InterPro" id="IPR030395">
    <property type="entry name" value="GP_PDE_dom"/>
</dbReference>
<protein>
    <submittedName>
        <fullName evidence="2">Glycerophosphodiester phosphodiesterase</fullName>
    </submittedName>
</protein>
<organism evidence="2 3">
    <name type="scientific">Kitasatospora terrestris</name>
    <dbReference type="NCBI Taxonomy" id="258051"/>
    <lineage>
        <taxon>Bacteria</taxon>
        <taxon>Bacillati</taxon>
        <taxon>Actinomycetota</taxon>
        <taxon>Actinomycetes</taxon>
        <taxon>Kitasatosporales</taxon>
        <taxon>Streptomycetaceae</taxon>
        <taxon>Kitasatospora</taxon>
    </lineage>
</organism>
<sequence length="242" mass="26239">MERGLLPPMSRTVLAVAHRGDPYRYRENTLPSIASALAAGADLVEVDVRLTRDRVPVLLHDPTLERLWDDPRPLAGITAEQLADLGSPGLRVPTLAEALETAAASGGRLLLDLDDAGPVAAAWRTVTELGAEDRVGFCGPVAAMLAVRELAPHAELSLTWKQPRLPGRTLLDELRPHYLNPPFAMAEPRLVDAAHDAGLRVSAWTVDLRRTMNRLLAAGVDSLTSNRVALLRSTIDRRAAVR</sequence>
<proteinExistence type="predicted"/>
<keyword evidence="3" id="KW-1185">Reference proteome</keyword>
<dbReference type="Pfam" id="PF03009">
    <property type="entry name" value="GDPD"/>
    <property type="match status" value="1"/>
</dbReference>
<dbReference type="Gene3D" id="3.20.20.190">
    <property type="entry name" value="Phosphatidylinositol (PI) phosphodiesterase"/>
    <property type="match status" value="1"/>
</dbReference>
<evidence type="ECO:0000313" key="3">
    <source>
        <dbReference type="Proteomes" id="UP001501752"/>
    </source>
</evidence>